<name>A0A0S2Z5F1_HUMAN</name>
<sequence>MAAVPELLQQQEEDRSKVRSSQPQTPGRAALRAPGSLHSFPCASIGRGCSPPSPAREAPVRPGRPLSLVFTEGCPGESLWMSRILLGQNQRRGTLAPAQAPVPSGLGEMISGDPGMFFLKLSSASW</sequence>
<dbReference type="ChiTaRS" id="SNX5">
    <property type="organism name" value="human"/>
</dbReference>
<evidence type="ECO:0000256" key="1">
    <source>
        <dbReference type="SAM" id="MobiDB-lite"/>
    </source>
</evidence>
<dbReference type="AlphaFoldDB" id="A0A0S2Z5F1"/>
<dbReference type="VEuPathDB" id="HostDB:ENSG00000089006"/>
<dbReference type="EMBL" id="KU178601">
    <property type="protein sequence ID" value="ALQ34059.1"/>
    <property type="molecule type" value="mRNA"/>
</dbReference>
<feature type="non-terminal residue" evidence="2">
    <location>
        <position position="126"/>
    </location>
</feature>
<reference evidence="2" key="1">
    <citation type="journal article" date="2016" name="Cell">
        <title>Widespread Expansion of Protein Interaction Capabilities by Alternative Splicing.</title>
        <authorList>
            <person name="Yang X."/>
            <person name="Coulombe-Huntington J."/>
            <person name="Kang S."/>
            <person name="Sheynkman G.M."/>
            <person name="Hao T."/>
            <person name="Richardson A."/>
            <person name="Sun S."/>
            <person name="Yang F."/>
            <person name="Shen Y.A."/>
            <person name="Murray R."/>
            <person name="Spirohn K."/>
            <person name="Begg B.E."/>
            <person name="Duran-Frigola M."/>
            <person name="MacWilliams A."/>
            <person name="Pevzner S.J."/>
            <person name="Zhong Q."/>
            <person name="Trigg S.A."/>
            <person name="Tam S."/>
            <person name="Ghamsari L."/>
            <person name="Sahni N."/>
            <person name="Yi S."/>
            <person name="Rodriguez M.D."/>
            <person name="Balcha D."/>
            <person name="Tan G."/>
            <person name="Costanzo M."/>
            <person name="Andrews B."/>
            <person name="Boone C."/>
            <person name="Zhou X.J."/>
            <person name="Salehi-Ashtiani K."/>
            <person name="Charloteaux B."/>
            <person name="Chen A."/>
            <person name="Calderwood M.A."/>
            <person name="Aloy P."/>
            <person name="Roth F.P."/>
            <person name="Hill D.E."/>
            <person name="Iakoucheva L.M."/>
            <person name="Xia Y."/>
            <person name="Vidal M."/>
        </authorList>
    </citation>
    <scope>NUCLEOTIDE SEQUENCE</scope>
</reference>
<evidence type="ECO:0000313" key="2">
    <source>
        <dbReference type="EMBL" id="ALQ34059.1"/>
    </source>
</evidence>
<dbReference type="OrthoDB" id="9976382at2759"/>
<protein>
    <submittedName>
        <fullName evidence="2">Sorting nexin 5 isoform 1</fullName>
    </submittedName>
</protein>
<organism evidence="2">
    <name type="scientific">Homo sapiens</name>
    <name type="common">Human</name>
    <dbReference type="NCBI Taxonomy" id="9606"/>
    <lineage>
        <taxon>Eukaryota</taxon>
        <taxon>Metazoa</taxon>
        <taxon>Chordata</taxon>
        <taxon>Craniata</taxon>
        <taxon>Vertebrata</taxon>
        <taxon>Euteleostomi</taxon>
        <taxon>Mammalia</taxon>
        <taxon>Eutheria</taxon>
        <taxon>Euarchontoglires</taxon>
        <taxon>Primates</taxon>
        <taxon>Haplorrhini</taxon>
        <taxon>Catarrhini</taxon>
        <taxon>Hominidae</taxon>
        <taxon>Homo</taxon>
    </lineage>
</organism>
<accession>A0A0S2Z5F1</accession>
<dbReference type="Antibodypedia" id="24488">
    <property type="antibodies" value="234 antibodies from 33 providers"/>
</dbReference>
<dbReference type="ExpressionAtlas" id="A0A0S2Z5F1">
    <property type="expression patterns" value="baseline and differential"/>
</dbReference>
<gene>
    <name evidence="2" type="primary">SNX5</name>
</gene>
<feature type="region of interest" description="Disordered" evidence="1">
    <location>
        <begin position="1"/>
        <end position="36"/>
    </location>
</feature>
<proteinExistence type="evidence at transcript level"/>